<dbReference type="OrthoDB" id="5816273at2759"/>
<evidence type="ECO:0000256" key="1">
    <source>
        <dbReference type="SAM" id="MobiDB-lite"/>
    </source>
</evidence>
<sequence length="187" mass="21754">MTARTEIERYKKRSHSFSNHNRKKETDDESDVDIEKQPECSTTITPEERAKIQEAAKKGKRNSRSISVCVASLQQTMKEREPLPRTMNDYQYLAPEQLTANSYELRDIRMPSLSISEVFHEPPPVYVVRRVQTPYVYKKPEVSTSTKILRYLKKHRHVIIAWGFGITAMSIIITIIILQTITLDVHH</sequence>
<proteinExistence type="predicted"/>
<keyword evidence="2" id="KW-0812">Transmembrane</keyword>
<feature type="region of interest" description="Disordered" evidence="1">
    <location>
        <begin position="1"/>
        <end position="43"/>
    </location>
</feature>
<feature type="compositionally biased region" description="Basic residues" evidence="1">
    <location>
        <begin position="10"/>
        <end position="23"/>
    </location>
</feature>
<dbReference type="AlphaFoldDB" id="A0A2A2KY19"/>
<keyword evidence="4" id="KW-1185">Reference proteome</keyword>
<comment type="caution">
    <text evidence="3">The sequence shown here is derived from an EMBL/GenBank/DDBJ whole genome shotgun (WGS) entry which is preliminary data.</text>
</comment>
<reference evidence="3 4" key="1">
    <citation type="journal article" date="2017" name="Curr. Biol.">
        <title>Genome architecture and evolution of a unichromosomal asexual nematode.</title>
        <authorList>
            <person name="Fradin H."/>
            <person name="Zegar C."/>
            <person name="Gutwein M."/>
            <person name="Lucas J."/>
            <person name="Kovtun M."/>
            <person name="Corcoran D."/>
            <person name="Baugh L.R."/>
            <person name="Kiontke K."/>
            <person name="Gunsalus K."/>
            <person name="Fitch D.H."/>
            <person name="Piano F."/>
        </authorList>
    </citation>
    <scope>NUCLEOTIDE SEQUENCE [LARGE SCALE GENOMIC DNA]</scope>
    <source>
        <strain evidence="3">PF1309</strain>
    </source>
</reference>
<gene>
    <name evidence="3" type="ORF">WR25_13865</name>
</gene>
<evidence type="ECO:0000313" key="3">
    <source>
        <dbReference type="EMBL" id="PAV78845.1"/>
    </source>
</evidence>
<keyword evidence="2" id="KW-1133">Transmembrane helix</keyword>
<protein>
    <submittedName>
        <fullName evidence="3">Uncharacterized protein</fullName>
    </submittedName>
</protein>
<dbReference type="Proteomes" id="UP000218231">
    <property type="component" value="Unassembled WGS sequence"/>
</dbReference>
<accession>A0A2A2KY19</accession>
<feature type="transmembrane region" description="Helical" evidence="2">
    <location>
        <begin position="159"/>
        <end position="181"/>
    </location>
</feature>
<organism evidence="3 4">
    <name type="scientific">Diploscapter pachys</name>
    <dbReference type="NCBI Taxonomy" id="2018661"/>
    <lineage>
        <taxon>Eukaryota</taxon>
        <taxon>Metazoa</taxon>
        <taxon>Ecdysozoa</taxon>
        <taxon>Nematoda</taxon>
        <taxon>Chromadorea</taxon>
        <taxon>Rhabditida</taxon>
        <taxon>Rhabditina</taxon>
        <taxon>Rhabditomorpha</taxon>
        <taxon>Rhabditoidea</taxon>
        <taxon>Rhabditidae</taxon>
        <taxon>Diploscapter</taxon>
    </lineage>
</organism>
<keyword evidence="2" id="KW-0472">Membrane</keyword>
<dbReference type="EMBL" id="LIAE01007508">
    <property type="protein sequence ID" value="PAV78845.1"/>
    <property type="molecule type" value="Genomic_DNA"/>
</dbReference>
<name>A0A2A2KY19_9BILA</name>
<evidence type="ECO:0000313" key="4">
    <source>
        <dbReference type="Proteomes" id="UP000218231"/>
    </source>
</evidence>
<evidence type="ECO:0000256" key="2">
    <source>
        <dbReference type="SAM" id="Phobius"/>
    </source>
</evidence>